<keyword evidence="3" id="KW-0378">Hydrolase</keyword>
<dbReference type="GO" id="GO:0009253">
    <property type="term" value="P:peptidoglycan catabolic process"/>
    <property type="evidence" value="ECO:0007669"/>
    <property type="project" value="InterPro"/>
</dbReference>
<dbReference type="GO" id="GO:0071555">
    <property type="term" value="P:cell wall organization"/>
    <property type="evidence" value="ECO:0007669"/>
    <property type="project" value="UniProtKB-KW"/>
</dbReference>
<dbReference type="SUPFAM" id="SSF55846">
    <property type="entry name" value="N-acetylmuramoyl-L-alanine amidase-like"/>
    <property type="match status" value="1"/>
</dbReference>
<comment type="catalytic activity">
    <reaction evidence="1">
        <text>Hydrolyzes the link between N-acetylmuramoyl residues and L-amino acid residues in certain cell-wall glycopeptides.</text>
        <dbReference type="EC" id="3.5.1.28"/>
    </reaction>
</comment>
<dbReference type="OrthoDB" id="9794842at2"/>
<feature type="domain" description="N-acetylmuramoyl-L-alanine amidase" evidence="5">
    <location>
        <begin position="39"/>
        <end position="189"/>
    </location>
</feature>
<evidence type="ECO:0000313" key="7">
    <source>
        <dbReference type="Proteomes" id="UP000248688"/>
    </source>
</evidence>
<evidence type="ECO:0000256" key="3">
    <source>
        <dbReference type="ARBA" id="ARBA00022801"/>
    </source>
</evidence>
<keyword evidence="4" id="KW-0961">Cell wall biogenesis/degradation</keyword>
<dbReference type="PANTHER" id="PTHR30417:SF1">
    <property type="entry name" value="N-ACETYLMURAMOYL-L-ALANINE AMIDASE AMID"/>
    <property type="match status" value="1"/>
</dbReference>
<dbReference type="EMBL" id="CP030041">
    <property type="protein sequence ID" value="AWW33212.1"/>
    <property type="molecule type" value="Genomic_DNA"/>
</dbReference>
<dbReference type="InterPro" id="IPR051206">
    <property type="entry name" value="NAMLAA_amidase_2"/>
</dbReference>
<proteinExistence type="predicted"/>
<evidence type="ECO:0000259" key="5">
    <source>
        <dbReference type="SMART" id="SM00644"/>
    </source>
</evidence>
<gene>
    <name evidence="6" type="ORF">DN752_15820</name>
</gene>
<reference evidence="6 7" key="1">
    <citation type="submission" date="2018-06" db="EMBL/GenBank/DDBJ databases">
        <title>Echinicola strongylocentroti sp. nov., isolated from a sea urchin Strongylocentrotus intermedius.</title>
        <authorList>
            <person name="Bae S.S."/>
        </authorList>
    </citation>
    <scope>NUCLEOTIDE SEQUENCE [LARGE SCALE GENOMIC DNA]</scope>
    <source>
        <strain evidence="6 7">MEBiC08714</strain>
    </source>
</reference>
<dbReference type="GO" id="GO:0008745">
    <property type="term" value="F:N-acetylmuramoyl-L-alanine amidase activity"/>
    <property type="evidence" value="ECO:0007669"/>
    <property type="project" value="UniProtKB-EC"/>
</dbReference>
<dbReference type="EC" id="3.5.1.28" evidence="2"/>
<name>A0A2Z4IQ59_9BACT</name>
<organism evidence="6 7">
    <name type="scientific">Echinicola strongylocentroti</name>
    <dbReference type="NCBI Taxonomy" id="1795355"/>
    <lineage>
        <taxon>Bacteria</taxon>
        <taxon>Pseudomonadati</taxon>
        <taxon>Bacteroidota</taxon>
        <taxon>Cytophagia</taxon>
        <taxon>Cytophagales</taxon>
        <taxon>Cyclobacteriaceae</taxon>
        <taxon>Echinicola</taxon>
    </lineage>
</organism>
<evidence type="ECO:0000256" key="2">
    <source>
        <dbReference type="ARBA" id="ARBA00011901"/>
    </source>
</evidence>
<dbReference type="InterPro" id="IPR036505">
    <property type="entry name" value="Amidase/PGRP_sf"/>
</dbReference>
<protein>
    <recommendedName>
        <fullName evidence="2">N-acetylmuramoyl-L-alanine amidase</fullName>
        <ecNumber evidence="2">3.5.1.28</ecNumber>
    </recommendedName>
</protein>
<dbReference type="GO" id="GO:0009254">
    <property type="term" value="P:peptidoglycan turnover"/>
    <property type="evidence" value="ECO:0007669"/>
    <property type="project" value="TreeGrafter"/>
</dbReference>
<dbReference type="KEGG" id="est:DN752_15820"/>
<dbReference type="PANTHER" id="PTHR30417">
    <property type="entry name" value="N-ACETYLMURAMOYL-L-ALANINE AMIDASE AMID"/>
    <property type="match status" value="1"/>
</dbReference>
<sequence>MLAVSVLSCSAPTYRVFDKRVKFDEERKQLTLEYLASHYGLVQEEPTIVPKMVVLHWTAIADLERSYDAMNPVRLPGSREGIAAASALNVSAHYLIDRDGTIFRQLPDTVMARHVIGLNHCAIGVENVGSAEEPLTKAQLKANAALVRHLKRKYPIDYVIGHYEYTAFEGHDLWLEKDDGYRTQKTDPGEKFIKKVRNRLEELDLKEIPK</sequence>
<evidence type="ECO:0000313" key="6">
    <source>
        <dbReference type="EMBL" id="AWW33212.1"/>
    </source>
</evidence>
<dbReference type="Proteomes" id="UP000248688">
    <property type="component" value="Chromosome"/>
</dbReference>
<evidence type="ECO:0000256" key="4">
    <source>
        <dbReference type="ARBA" id="ARBA00023316"/>
    </source>
</evidence>
<dbReference type="AlphaFoldDB" id="A0A2Z4IQ59"/>
<evidence type="ECO:0000256" key="1">
    <source>
        <dbReference type="ARBA" id="ARBA00001561"/>
    </source>
</evidence>
<dbReference type="SMART" id="SM00644">
    <property type="entry name" value="Ami_2"/>
    <property type="match status" value="1"/>
</dbReference>
<dbReference type="CDD" id="cd06583">
    <property type="entry name" value="PGRP"/>
    <property type="match status" value="1"/>
</dbReference>
<dbReference type="Gene3D" id="3.40.80.10">
    <property type="entry name" value="Peptidoglycan recognition protein-like"/>
    <property type="match status" value="1"/>
</dbReference>
<dbReference type="Pfam" id="PF01510">
    <property type="entry name" value="Amidase_2"/>
    <property type="match status" value="1"/>
</dbReference>
<accession>A0A2Z4IQ59</accession>
<dbReference type="InterPro" id="IPR002502">
    <property type="entry name" value="Amidase_domain"/>
</dbReference>
<keyword evidence="7" id="KW-1185">Reference proteome</keyword>